<protein>
    <submittedName>
        <fullName evidence="4">Siderophore-interacting protein</fullName>
    </submittedName>
</protein>
<dbReference type="Pfam" id="PF04954">
    <property type="entry name" value="SIP"/>
    <property type="match status" value="1"/>
</dbReference>
<dbReference type="CDD" id="cd06193">
    <property type="entry name" value="siderophore_interacting"/>
    <property type="match status" value="1"/>
</dbReference>
<dbReference type="Gene3D" id="3.40.50.80">
    <property type="entry name" value="Nucleotide-binding domain of ferredoxin-NADP reductase (FNR) module"/>
    <property type="match status" value="1"/>
</dbReference>
<name>A0A6B2JRS5_9RHOB</name>
<sequence length="339" mass="37646">MTVLQSVTSVTIGDPAAFVAYWAERADEDDFGLTRPAPGRLEAAWSLGRARIELEGPAARIAVESGDIGGLVTMRGLVAWYLGRFDLVLAEPDWSGETLAGEMPPNFHFAEVAEMRALNPFYHRMVLTGDMTPFTKDGMHFRMYRQRPGVTEPRWPRMSGRGTVDWPSGPDAPFNPAYTARHVDAEAGVMFVDIYRHEGSPTCDWCLSRPVGERVGLAGPGSGWLPQEQTLLLAGDETAVPAILRMLEMARPDQRGTALLVAPDGRAVQEVRTASAIEARWLIRGRDEGLVEAAMRLRGPEGETHHWFAASQAEARAMRRHYRQELGLAREHMYCAAYW</sequence>
<comment type="similarity">
    <text evidence="1">Belongs to the SIP oxidoreductase family.</text>
</comment>
<dbReference type="PANTHER" id="PTHR30157">
    <property type="entry name" value="FERRIC REDUCTASE, NADPH-DEPENDENT"/>
    <property type="match status" value="1"/>
</dbReference>
<dbReference type="Proteomes" id="UP000474757">
    <property type="component" value="Unassembled WGS sequence"/>
</dbReference>
<gene>
    <name evidence="4" type="ORF">GZA08_06875</name>
</gene>
<evidence type="ECO:0000313" key="4">
    <source>
        <dbReference type="EMBL" id="NDV00690.1"/>
    </source>
</evidence>
<keyword evidence="5" id="KW-1185">Reference proteome</keyword>
<dbReference type="Pfam" id="PF08021">
    <property type="entry name" value="FAD_binding_9"/>
    <property type="match status" value="1"/>
</dbReference>
<organism evidence="4 5">
    <name type="scientific">Pseudoroseicyclus tamaricis</name>
    <dbReference type="NCBI Taxonomy" id="2705421"/>
    <lineage>
        <taxon>Bacteria</taxon>
        <taxon>Pseudomonadati</taxon>
        <taxon>Pseudomonadota</taxon>
        <taxon>Alphaproteobacteria</taxon>
        <taxon>Rhodobacterales</taxon>
        <taxon>Paracoccaceae</taxon>
        <taxon>Pseudoroseicyclus</taxon>
    </lineage>
</organism>
<dbReference type="Gene3D" id="2.40.30.10">
    <property type="entry name" value="Translation factors"/>
    <property type="match status" value="1"/>
</dbReference>
<dbReference type="InterPro" id="IPR039261">
    <property type="entry name" value="FNR_nucleotide-bd"/>
</dbReference>
<dbReference type="InterPro" id="IPR013113">
    <property type="entry name" value="SIP_FAD-bd"/>
</dbReference>
<feature type="domain" description="SIP-like Rossmann fold" evidence="2">
    <location>
        <begin position="230"/>
        <end position="339"/>
    </location>
</feature>
<accession>A0A6B2JRS5</accession>
<comment type="caution">
    <text evidence="4">The sequence shown here is derived from an EMBL/GenBank/DDBJ whole genome shotgun (WGS) entry which is preliminary data.</text>
</comment>
<dbReference type="InterPro" id="IPR039374">
    <property type="entry name" value="SIP_fam"/>
</dbReference>
<reference evidence="4 5" key="1">
    <citation type="submission" date="2020-02" db="EMBL/GenBank/DDBJ databases">
        <title>Pseudoroseicyclus tamarix, sp. nov., isolated from offshore sediment of a Tamarix chinensis forest.</title>
        <authorList>
            <person name="Gai Y."/>
        </authorList>
    </citation>
    <scope>NUCLEOTIDE SEQUENCE [LARGE SCALE GENOMIC DNA]</scope>
    <source>
        <strain evidence="4 5">CLL3-39</strain>
    </source>
</reference>
<dbReference type="EMBL" id="JAAGAB010000002">
    <property type="protein sequence ID" value="NDV00690.1"/>
    <property type="molecule type" value="Genomic_DNA"/>
</dbReference>
<dbReference type="RefSeq" id="WP_163891418.1">
    <property type="nucleotide sequence ID" value="NZ_JAAFYS010000002.1"/>
</dbReference>
<feature type="domain" description="Siderophore-interacting FAD-binding" evidence="3">
    <location>
        <begin position="112"/>
        <end position="222"/>
    </location>
</feature>
<dbReference type="InterPro" id="IPR007037">
    <property type="entry name" value="SIP_rossman_dom"/>
</dbReference>
<evidence type="ECO:0000256" key="1">
    <source>
        <dbReference type="ARBA" id="ARBA00035644"/>
    </source>
</evidence>
<evidence type="ECO:0000259" key="2">
    <source>
        <dbReference type="Pfam" id="PF04954"/>
    </source>
</evidence>
<proteinExistence type="inferred from homology"/>
<dbReference type="AlphaFoldDB" id="A0A6B2JRS5"/>
<evidence type="ECO:0000259" key="3">
    <source>
        <dbReference type="Pfam" id="PF08021"/>
    </source>
</evidence>
<evidence type="ECO:0000313" key="5">
    <source>
        <dbReference type="Proteomes" id="UP000474757"/>
    </source>
</evidence>
<dbReference type="PANTHER" id="PTHR30157:SF0">
    <property type="entry name" value="NADPH-DEPENDENT FERRIC-CHELATE REDUCTASE"/>
    <property type="match status" value="1"/>
</dbReference>